<dbReference type="InterPro" id="IPR007266">
    <property type="entry name" value="Ero1"/>
</dbReference>
<evidence type="ECO:0000256" key="5">
    <source>
        <dbReference type="ARBA" id="ARBA00022448"/>
    </source>
</evidence>
<dbReference type="GO" id="GO:0015035">
    <property type="term" value="F:protein-disulfide reductase activity"/>
    <property type="evidence" value="ECO:0007669"/>
    <property type="project" value="InterPro"/>
</dbReference>
<keyword evidence="10" id="KW-0249">Electron transport</keyword>
<keyword evidence="12" id="KW-0472">Membrane</keyword>
<evidence type="ECO:0000256" key="2">
    <source>
        <dbReference type="ARBA" id="ARBA00004367"/>
    </source>
</evidence>
<proteinExistence type="inferred from homology"/>
<dbReference type="PIRSF" id="PIRSF017205">
    <property type="entry name" value="ERO1"/>
    <property type="match status" value="1"/>
</dbReference>
<keyword evidence="5" id="KW-0813">Transport</keyword>
<comment type="subunit">
    <text evidence="4">May function both as a monomer and a homodimer.</text>
</comment>
<evidence type="ECO:0000313" key="21">
    <source>
        <dbReference type="Proteomes" id="UP000597762"/>
    </source>
</evidence>
<keyword evidence="13 18" id="KW-1015">Disulfide bond</keyword>
<keyword evidence="9 17" id="KW-0274">FAD</keyword>
<feature type="binding site" evidence="17">
    <location>
        <position position="220"/>
    </location>
    <ligand>
        <name>FAD</name>
        <dbReference type="ChEBI" id="CHEBI:57692"/>
    </ligand>
</feature>
<organism evidence="20 21">
    <name type="scientific">Acanthosepion pharaonis</name>
    <name type="common">Pharaoh cuttlefish</name>
    <name type="synonym">Sepia pharaonis</name>
    <dbReference type="NCBI Taxonomy" id="158019"/>
    <lineage>
        <taxon>Eukaryota</taxon>
        <taxon>Metazoa</taxon>
        <taxon>Spiralia</taxon>
        <taxon>Lophotrochozoa</taxon>
        <taxon>Mollusca</taxon>
        <taxon>Cephalopoda</taxon>
        <taxon>Coleoidea</taxon>
        <taxon>Decapodiformes</taxon>
        <taxon>Sepiida</taxon>
        <taxon>Sepiina</taxon>
        <taxon>Sepiidae</taxon>
        <taxon>Acanthosepion</taxon>
    </lineage>
</organism>
<sequence length="483" mass="55850">MKISHVLSSVLQYCYLLILTVYLIETHQTEDISHNRNGDSTDKNASDTRSTATKRVAERCFCKLSGTVDDCGCKVERADYFNNLKVQPLLNNLLNKDYFRYFKVNLKKTCPFWHDDSQCSLRDCAVDTCNMDELPTWFKEDKEHVGSKEDKYSQKANSEHSCEEERKLGALDKTISDESKQAFKDWSDFDDAQTTFCEIDDELSTEMEYVDLLLNPERYTGYKGRSPHRIWNSIYEENCFKPQTSYGYVSSTRRTGLCLEKRAFYRMISGLHTSINIHLSAKYLFPSTLYKAGGWGMNVEEFKRRFDPETTSGQGPQWLKNLYFTYLVELRAIAKAAPYLEKESFYTGNETQDTIVRKDMKTLLDVVKSFNDHFDESKLFQGDPIEAKKLKEEFRNHFRNISRIMDCVGCDKCKLWGKLQVQGMGTALKILFSGNSIGPDSVVNANQKNSFQLRRTEIVSLINAFGRLSESIKELNLFRNMMS</sequence>
<evidence type="ECO:0000256" key="14">
    <source>
        <dbReference type="ARBA" id="ARBA00023180"/>
    </source>
</evidence>
<evidence type="ECO:0000256" key="15">
    <source>
        <dbReference type="ARBA" id="ARBA00023284"/>
    </source>
</evidence>
<dbReference type="GO" id="GO:0034975">
    <property type="term" value="P:protein folding in endoplasmic reticulum"/>
    <property type="evidence" value="ECO:0007669"/>
    <property type="project" value="InterPro"/>
</dbReference>
<evidence type="ECO:0000256" key="7">
    <source>
        <dbReference type="ARBA" id="ARBA00022729"/>
    </source>
</evidence>
<feature type="chain" id="PRO_5032392785" evidence="19">
    <location>
        <begin position="27"/>
        <end position="483"/>
    </location>
</feature>
<feature type="disulfide bond" description="Redox-active" evidence="18">
    <location>
        <begin position="119"/>
        <end position="124"/>
    </location>
</feature>
<reference evidence="20" key="1">
    <citation type="submission" date="2021-01" db="EMBL/GenBank/DDBJ databases">
        <authorList>
            <person name="Li R."/>
            <person name="Bekaert M."/>
        </authorList>
    </citation>
    <scope>NUCLEOTIDE SEQUENCE</scope>
    <source>
        <strain evidence="20">Farmed</strain>
    </source>
</reference>
<evidence type="ECO:0000256" key="1">
    <source>
        <dbReference type="ARBA" id="ARBA00001974"/>
    </source>
</evidence>
<keyword evidence="21" id="KW-1185">Reference proteome</keyword>
<dbReference type="Proteomes" id="UP000597762">
    <property type="component" value="Unassembled WGS sequence"/>
</dbReference>
<evidence type="ECO:0000256" key="16">
    <source>
        <dbReference type="PIRSR" id="PIRSR017205-1"/>
    </source>
</evidence>
<accession>A0A812BWD0</accession>
<dbReference type="GO" id="GO:0016972">
    <property type="term" value="F:thiol oxidase activity"/>
    <property type="evidence" value="ECO:0007669"/>
    <property type="project" value="InterPro"/>
</dbReference>
<dbReference type="GO" id="GO:0005789">
    <property type="term" value="C:endoplasmic reticulum membrane"/>
    <property type="evidence" value="ECO:0007669"/>
    <property type="project" value="UniProtKB-SubCell"/>
</dbReference>
<dbReference type="EC" id="1.8.4.-" evidence="20"/>
<evidence type="ECO:0000256" key="3">
    <source>
        <dbReference type="ARBA" id="ARBA00008277"/>
    </source>
</evidence>
<evidence type="ECO:0000256" key="19">
    <source>
        <dbReference type="SAM" id="SignalP"/>
    </source>
</evidence>
<feature type="active site" description="Nucleophile" evidence="16">
    <location>
        <position position="410"/>
    </location>
</feature>
<feature type="binding site" evidence="17">
    <location>
        <position position="231"/>
    </location>
    <ligand>
        <name>FAD</name>
        <dbReference type="ChEBI" id="CHEBI:57692"/>
    </ligand>
</feature>
<protein>
    <submittedName>
        <fullName evidence="20">ERO1L</fullName>
        <ecNumber evidence="20">1.8.4.-</ecNumber>
    </submittedName>
</protein>
<keyword evidence="7 19" id="KW-0732">Signal</keyword>
<dbReference type="AlphaFoldDB" id="A0A812BWD0"/>
<dbReference type="EMBL" id="CAHIKZ030000902">
    <property type="protein sequence ID" value="CAE1244247.1"/>
    <property type="molecule type" value="Genomic_DNA"/>
</dbReference>
<keyword evidence="14" id="KW-0325">Glycoprotein</keyword>
<keyword evidence="15" id="KW-0676">Redox-active center</keyword>
<comment type="caution">
    <text evidence="20">The sequence shown here is derived from an EMBL/GenBank/DDBJ whole genome shotgun (WGS) entry which is preliminary data.</text>
</comment>
<evidence type="ECO:0000256" key="9">
    <source>
        <dbReference type="ARBA" id="ARBA00022827"/>
    </source>
</evidence>
<feature type="disulfide bond" evidence="18">
    <location>
        <begin position="162"/>
        <end position="197"/>
    </location>
</feature>
<keyword evidence="8" id="KW-0256">Endoplasmic reticulum</keyword>
<dbReference type="PANTHER" id="PTHR12613:SF0">
    <property type="entry name" value="ERO1-LIKE PROTEIN"/>
    <property type="match status" value="1"/>
</dbReference>
<feature type="binding site" evidence="17">
    <location>
        <position position="272"/>
    </location>
    <ligand>
        <name>FAD</name>
        <dbReference type="ChEBI" id="CHEBI:57692"/>
    </ligand>
</feature>
<evidence type="ECO:0000256" key="17">
    <source>
        <dbReference type="PIRSR" id="PIRSR017205-2"/>
    </source>
</evidence>
<evidence type="ECO:0000256" key="12">
    <source>
        <dbReference type="ARBA" id="ARBA00023136"/>
    </source>
</evidence>
<dbReference type="Pfam" id="PF04137">
    <property type="entry name" value="ERO1"/>
    <property type="match status" value="1"/>
</dbReference>
<evidence type="ECO:0000256" key="10">
    <source>
        <dbReference type="ARBA" id="ARBA00022982"/>
    </source>
</evidence>
<comment type="subcellular location">
    <subcellularLocation>
        <location evidence="2">Endoplasmic reticulum membrane</location>
        <topology evidence="2">Peripheral membrane protein</topology>
        <orientation evidence="2">Lumenal side</orientation>
    </subcellularLocation>
</comment>
<keyword evidence="6" id="KW-0285">Flavoprotein</keyword>
<evidence type="ECO:0000256" key="18">
    <source>
        <dbReference type="PIRSR" id="PIRSR017205-3"/>
    </source>
</evidence>
<dbReference type="SUPFAM" id="SSF110019">
    <property type="entry name" value="ERO1-like"/>
    <property type="match status" value="1"/>
</dbReference>
<evidence type="ECO:0000256" key="8">
    <source>
        <dbReference type="ARBA" id="ARBA00022824"/>
    </source>
</evidence>
<keyword evidence="11 20" id="KW-0560">Oxidoreductase</keyword>
<feature type="binding site" evidence="17">
    <location>
        <position position="218"/>
    </location>
    <ligand>
        <name>FAD</name>
        <dbReference type="ChEBI" id="CHEBI:57692"/>
    </ligand>
</feature>
<evidence type="ECO:0000313" key="20">
    <source>
        <dbReference type="EMBL" id="CAE1244247.1"/>
    </source>
</evidence>
<comment type="cofactor">
    <cofactor evidence="1 17">
        <name>FAD</name>
        <dbReference type="ChEBI" id="CHEBI:57692"/>
    </cofactor>
</comment>
<comment type="similarity">
    <text evidence="3">Belongs to the EROs family.</text>
</comment>
<dbReference type="PANTHER" id="PTHR12613">
    <property type="entry name" value="ERO1-RELATED"/>
    <property type="match status" value="1"/>
</dbReference>
<feature type="binding site" evidence="17">
    <location>
        <position position="269"/>
    </location>
    <ligand>
        <name>FAD</name>
        <dbReference type="ChEBI" id="CHEBI:57692"/>
    </ligand>
</feature>
<feature type="disulfide bond" description="Redox-active" evidence="18">
    <location>
        <begin position="410"/>
        <end position="413"/>
    </location>
</feature>
<evidence type="ECO:0000256" key="6">
    <source>
        <dbReference type="ARBA" id="ARBA00022630"/>
    </source>
</evidence>
<evidence type="ECO:0000256" key="4">
    <source>
        <dbReference type="ARBA" id="ARBA00011802"/>
    </source>
</evidence>
<feature type="active site" evidence="16">
    <location>
        <position position="413"/>
    </location>
</feature>
<feature type="signal peptide" evidence="19">
    <location>
        <begin position="1"/>
        <end position="26"/>
    </location>
</feature>
<gene>
    <name evidence="20" type="ORF">SPHA_24233</name>
</gene>
<name>A0A812BWD0_ACAPH</name>
<evidence type="ECO:0000256" key="13">
    <source>
        <dbReference type="ARBA" id="ARBA00023157"/>
    </source>
</evidence>
<dbReference type="InterPro" id="IPR037192">
    <property type="entry name" value="ERO1-like_sf"/>
</dbReference>
<evidence type="ECO:0000256" key="11">
    <source>
        <dbReference type="ARBA" id="ARBA00023002"/>
    </source>
</evidence>
<dbReference type="GO" id="GO:0071949">
    <property type="term" value="F:FAD binding"/>
    <property type="evidence" value="ECO:0007669"/>
    <property type="project" value="InterPro"/>
</dbReference>
<dbReference type="OrthoDB" id="269384at2759"/>
<feature type="binding site" evidence="17">
    <location>
        <position position="305"/>
    </location>
    <ligand>
        <name>FAD</name>
        <dbReference type="ChEBI" id="CHEBI:57692"/>
    </ligand>
</feature>